<dbReference type="InterPro" id="IPR017920">
    <property type="entry name" value="COMM"/>
</dbReference>
<dbReference type="GO" id="GO:0006814">
    <property type="term" value="P:sodium ion transport"/>
    <property type="evidence" value="ECO:0007669"/>
    <property type="project" value="InterPro"/>
</dbReference>
<dbReference type="PANTHER" id="PTHR31159">
    <property type="entry name" value="COMM DOMAIN-CONTAINING PROTEIN 3"/>
    <property type="match status" value="1"/>
</dbReference>
<evidence type="ECO:0000256" key="1">
    <source>
        <dbReference type="ARBA" id="ARBA00016548"/>
    </source>
</evidence>
<feature type="domain" description="COMM" evidence="3">
    <location>
        <begin position="141"/>
        <end position="213"/>
    </location>
</feature>
<dbReference type="InterPro" id="IPR037355">
    <property type="entry name" value="COMMD3"/>
</dbReference>
<dbReference type="EMBL" id="CAKLBY020000048">
    <property type="protein sequence ID" value="CAK7919232.1"/>
    <property type="molecule type" value="Genomic_DNA"/>
</dbReference>
<dbReference type="Proteomes" id="UP001162060">
    <property type="component" value="Unassembled WGS sequence"/>
</dbReference>
<comment type="caution">
    <text evidence="4">The sequence shown here is derived from an EMBL/GenBank/DDBJ whole genome shotgun (WGS) entry which is preliminary data.</text>
</comment>
<proteinExistence type="inferred from homology"/>
<evidence type="ECO:0000256" key="2">
    <source>
        <dbReference type="ARBA" id="ARBA00093469"/>
    </source>
</evidence>
<sequence>MTTIISDLAGPPSVSFLVSNASVVPRSSLTLLSSLPATSLEELAHAAVSELTTTGLNLSSSQQVVDEKLWTDTEAFAAMCVIIAVWARDGDALMLIEQRRQQLEALGVDDTELQTKLLSVIPAAASRVRRVLDSTNFDFAQVVDVSWRLDYVVRSSGAGSVQEPLYFVQLYVQSPRPSGDVGLQTVVLTCSVEELRVLVYRIQEAANEVEKLMTGTPSQFRQRTSA</sequence>
<comment type="similarity">
    <text evidence="2">Belongs to the COMM domain-containing protein 3 family.</text>
</comment>
<name>A0AAV1TI37_9STRA</name>
<gene>
    <name evidence="4" type="ORF">PM001_LOCUS5953</name>
</gene>
<dbReference type="AlphaFoldDB" id="A0AAV1TI37"/>
<dbReference type="PANTHER" id="PTHR31159:SF1">
    <property type="entry name" value="COMM DOMAIN-CONTAINING PROTEIN 3"/>
    <property type="match status" value="1"/>
</dbReference>
<reference evidence="4" key="1">
    <citation type="submission" date="2024-01" db="EMBL/GenBank/DDBJ databases">
        <authorList>
            <person name="Webb A."/>
        </authorList>
    </citation>
    <scope>NUCLEOTIDE SEQUENCE</scope>
    <source>
        <strain evidence="4">Pm1</strain>
    </source>
</reference>
<dbReference type="PROSITE" id="PS51269">
    <property type="entry name" value="COMM"/>
    <property type="match status" value="1"/>
</dbReference>
<evidence type="ECO:0000259" key="3">
    <source>
        <dbReference type="PROSITE" id="PS51269"/>
    </source>
</evidence>
<dbReference type="Pfam" id="PF07258">
    <property type="entry name" value="COMM_domain"/>
    <property type="match status" value="1"/>
</dbReference>
<evidence type="ECO:0000313" key="5">
    <source>
        <dbReference type="Proteomes" id="UP001162060"/>
    </source>
</evidence>
<protein>
    <recommendedName>
        <fullName evidence="1">COMM domain-containing protein 3</fullName>
    </recommendedName>
</protein>
<evidence type="ECO:0000313" key="4">
    <source>
        <dbReference type="EMBL" id="CAK7919232.1"/>
    </source>
</evidence>
<accession>A0AAV1TI37</accession>
<organism evidence="4 5">
    <name type="scientific">Peronospora matthiolae</name>
    <dbReference type="NCBI Taxonomy" id="2874970"/>
    <lineage>
        <taxon>Eukaryota</taxon>
        <taxon>Sar</taxon>
        <taxon>Stramenopiles</taxon>
        <taxon>Oomycota</taxon>
        <taxon>Peronosporomycetes</taxon>
        <taxon>Peronosporales</taxon>
        <taxon>Peronosporaceae</taxon>
        <taxon>Peronospora</taxon>
    </lineage>
</organism>